<dbReference type="Gene3D" id="3.40.50.300">
    <property type="entry name" value="P-loop containing nucleotide triphosphate hydrolases"/>
    <property type="match status" value="1"/>
</dbReference>
<name>A0A840DP40_9MICO</name>
<comment type="caution">
    <text evidence="4">The sequence shown here is derived from an EMBL/GenBank/DDBJ whole genome shotgun (WGS) entry which is preliminary data.</text>
</comment>
<dbReference type="SUPFAM" id="SSF52540">
    <property type="entry name" value="P-loop containing nucleoside triphosphate hydrolases"/>
    <property type="match status" value="1"/>
</dbReference>
<gene>
    <name evidence="4" type="ORF">F5897_001117</name>
</gene>
<dbReference type="GO" id="GO:0005524">
    <property type="term" value="F:ATP binding"/>
    <property type="evidence" value="ECO:0007669"/>
    <property type="project" value="UniProtKB-KW"/>
</dbReference>
<organism evidence="4 5">
    <name type="scientific">Canibacter oris</name>
    <dbReference type="NCBI Taxonomy" id="1365628"/>
    <lineage>
        <taxon>Bacteria</taxon>
        <taxon>Bacillati</taxon>
        <taxon>Actinomycetota</taxon>
        <taxon>Actinomycetes</taxon>
        <taxon>Micrococcales</taxon>
        <taxon>Microbacteriaceae</taxon>
        <taxon>Canibacter</taxon>
    </lineage>
</organism>
<dbReference type="InterPro" id="IPR027417">
    <property type="entry name" value="P-loop_NTPase"/>
</dbReference>
<dbReference type="SMART" id="SM00382">
    <property type="entry name" value="AAA"/>
    <property type="match status" value="1"/>
</dbReference>
<dbReference type="InterPro" id="IPR003593">
    <property type="entry name" value="AAA+_ATPase"/>
</dbReference>
<dbReference type="Pfam" id="PF00005">
    <property type="entry name" value="ABC_tran"/>
    <property type="match status" value="1"/>
</dbReference>
<dbReference type="PANTHER" id="PTHR43158:SF1">
    <property type="entry name" value="ABC TRANSPORTER, ATP-BINDING PROTEIN"/>
    <property type="match status" value="1"/>
</dbReference>
<proteinExistence type="predicted"/>
<evidence type="ECO:0000256" key="1">
    <source>
        <dbReference type="ARBA" id="ARBA00022741"/>
    </source>
</evidence>
<evidence type="ECO:0000256" key="2">
    <source>
        <dbReference type="ARBA" id="ARBA00022840"/>
    </source>
</evidence>
<keyword evidence="5" id="KW-1185">Reference proteome</keyword>
<dbReference type="GO" id="GO:0016887">
    <property type="term" value="F:ATP hydrolysis activity"/>
    <property type="evidence" value="ECO:0007669"/>
    <property type="project" value="InterPro"/>
</dbReference>
<dbReference type="AlphaFoldDB" id="A0A840DP40"/>
<evidence type="ECO:0000313" key="4">
    <source>
        <dbReference type="EMBL" id="MBB4071798.1"/>
    </source>
</evidence>
<keyword evidence="1" id="KW-0547">Nucleotide-binding</keyword>
<dbReference type="PANTHER" id="PTHR43158">
    <property type="entry name" value="SKFA PEPTIDE EXPORT ATP-BINDING PROTEIN SKFE"/>
    <property type="match status" value="1"/>
</dbReference>
<dbReference type="RefSeq" id="WP_183304786.1">
    <property type="nucleotide sequence ID" value="NZ_JACIFD010000010.1"/>
</dbReference>
<dbReference type="PROSITE" id="PS50893">
    <property type="entry name" value="ABC_TRANSPORTER_2"/>
    <property type="match status" value="1"/>
</dbReference>
<dbReference type="InterPro" id="IPR003439">
    <property type="entry name" value="ABC_transporter-like_ATP-bd"/>
</dbReference>
<evidence type="ECO:0000259" key="3">
    <source>
        <dbReference type="PROSITE" id="PS50893"/>
    </source>
</evidence>
<accession>A0A840DP40</accession>
<dbReference type="CDD" id="cd03230">
    <property type="entry name" value="ABC_DR_subfamily_A"/>
    <property type="match status" value="1"/>
</dbReference>
<evidence type="ECO:0000313" key="5">
    <source>
        <dbReference type="Proteomes" id="UP000571183"/>
    </source>
</evidence>
<sequence length="228" mass="25141">MIEITNLTKQYGQRFALRDITLNINPGRVVGLFGENGCGKTTLLKTLAGFVHPSGGIVKINGELPGAATKAQLSYLPDHPNFRQSQQIESLLAYYSDFFADFDEALCRQMLQRFEIDPNVKVSTLSKGQCEKVQVALAMSRAAKVYLLDEPISGVDPLARETILRTIISAIGPDATLLIATHLINEIEPLLDDVILMRHGAVLVYDSAEAIRARTGKSLNEYFKEVYA</sequence>
<reference evidence="4" key="1">
    <citation type="submission" date="2020-08" db="EMBL/GenBank/DDBJ databases">
        <title>Sequencing the genomes of 1000 actinobacteria strains.</title>
        <authorList>
            <person name="Klenk H.-P."/>
        </authorList>
    </citation>
    <scope>NUCLEOTIDE SEQUENCE [LARGE SCALE GENOMIC DNA]</scope>
    <source>
        <strain evidence="4">DSM 27064</strain>
    </source>
</reference>
<dbReference type="Proteomes" id="UP000571183">
    <property type="component" value="Unassembled WGS sequence"/>
</dbReference>
<keyword evidence="2 4" id="KW-0067">ATP-binding</keyword>
<dbReference type="EMBL" id="JACIFD010000010">
    <property type="protein sequence ID" value="MBB4071798.1"/>
    <property type="molecule type" value="Genomic_DNA"/>
</dbReference>
<feature type="domain" description="ABC transporter" evidence="3">
    <location>
        <begin position="2"/>
        <end position="224"/>
    </location>
</feature>
<protein>
    <submittedName>
        <fullName evidence="4">ABC-2 type transport system ATP-binding protein</fullName>
    </submittedName>
</protein>